<evidence type="ECO:0000259" key="14">
    <source>
        <dbReference type="Pfam" id="PF00441"/>
    </source>
</evidence>
<evidence type="ECO:0000313" key="17">
    <source>
        <dbReference type="EMBL" id="QKG85891.1"/>
    </source>
</evidence>
<comment type="cofactor">
    <cofactor evidence="1 13">
        <name>FAD</name>
        <dbReference type="ChEBI" id="CHEBI:57692"/>
    </cofactor>
</comment>
<proteinExistence type="inferred from homology"/>
<dbReference type="InterPro" id="IPR046373">
    <property type="entry name" value="Acyl-CoA_Oxase/DH_mid-dom_sf"/>
</dbReference>
<evidence type="ECO:0000256" key="11">
    <source>
        <dbReference type="ARBA" id="ARBA00039036"/>
    </source>
</evidence>
<keyword evidence="9" id="KW-0443">Lipid metabolism</keyword>
<keyword evidence="6 13" id="KW-0274">FAD</keyword>
<dbReference type="Gene3D" id="1.10.540.10">
    <property type="entry name" value="Acyl-CoA dehydrogenase/oxidase, N-terminal domain"/>
    <property type="match status" value="1"/>
</dbReference>
<dbReference type="GO" id="GO:0050660">
    <property type="term" value="F:flavin adenine dinucleotide binding"/>
    <property type="evidence" value="ECO:0007669"/>
    <property type="project" value="InterPro"/>
</dbReference>
<dbReference type="Pfam" id="PF02770">
    <property type="entry name" value="Acyl-CoA_dh_M"/>
    <property type="match status" value="1"/>
</dbReference>
<dbReference type="PROSITE" id="PS00073">
    <property type="entry name" value="ACYL_COA_DH_2"/>
    <property type="match status" value="1"/>
</dbReference>
<dbReference type="PROSITE" id="PS00072">
    <property type="entry name" value="ACYL_COA_DH_1"/>
    <property type="match status" value="1"/>
</dbReference>
<dbReference type="InterPro" id="IPR009100">
    <property type="entry name" value="AcylCoA_DH/oxidase_NM_dom_sf"/>
</dbReference>
<dbReference type="PIRSF" id="PIRSF016578">
    <property type="entry name" value="HsaA"/>
    <property type="match status" value="1"/>
</dbReference>
<keyword evidence="5 13" id="KW-0285">Flavoprotein</keyword>
<dbReference type="SUPFAM" id="SSF56645">
    <property type="entry name" value="Acyl-CoA dehydrogenase NM domain-like"/>
    <property type="match status" value="1"/>
</dbReference>
<organism evidence="17 18">
    <name type="scientific">Kroppenstedtia pulmonis</name>
    <dbReference type="NCBI Taxonomy" id="1380685"/>
    <lineage>
        <taxon>Bacteria</taxon>
        <taxon>Bacillati</taxon>
        <taxon>Bacillota</taxon>
        <taxon>Bacilli</taxon>
        <taxon>Bacillales</taxon>
        <taxon>Thermoactinomycetaceae</taxon>
        <taxon>Kroppenstedtia</taxon>
    </lineage>
</organism>
<evidence type="ECO:0000256" key="2">
    <source>
        <dbReference type="ARBA" id="ARBA00005198"/>
    </source>
</evidence>
<evidence type="ECO:0000259" key="16">
    <source>
        <dbReference type="Pfam" id="PF02771"/>
    </source>
</evidence>
<dbReference type="SUPFAM" id="SSF47203">
    <property type="entry name" value="Acyl-CoA dehydrogenase C-terminal domain-like"/>
    <property type="match status" value="1"/>
</dbReference>
<evidence type="ECO:0000256" key="4">
    <source>
        <dbReference type="ARBA" id="ARBA00011881"/>
    </source>
</evidence>
<dbReference type="InterPro" id="IPR006091">
    <property type="entry name" value="Acyl-CoA_Oxase/DH_mid-dom"/>
</dbReference>
<accession>A0A7D4BS01</accession>
<dbReference type="PANTHER" id="PTHR43884:SF1">
    <property type="entry name" value="SHORT_BRANCHED CHAIN SPECIFIC ACYL-COA DEHYDROGENASE, MITOCHONDRIAL"/>
    <property type="match status" value="1"/>
</dbReference>
<dbReference type="EMBL" id="CP048104">
    <property type="protein sequence ID" value="QKG85891.1"/>
    <property type="molecule type" value="Genomic_DNA"/>
</dbReference>
<dbReference type="InterPro" id="IPR037069">
    <property type="entry name" value="AcylCoA_DH/ox_N_sf"/>
</dbReference>
<dbReference type="InterPro" id="IPR006089">
    <property type="entry name" value="Acyl-CoA_DH_CS"/>
</dbReference>
<comment type="pathway">
    <text evidence="2">Lipid metabolism; mitochondrial fatty acid beta-oxidation.</text>
</comment>
<feature type="domain" description="Acyl-CoA dehydrogenase/oxidase N-terminal" evidence="16">
    <location>
        <begin position="11"/>
        <end position="121"/>
    </location>
</feature>
<dbReference type="KEGG" id="kpul:GXN76_04315"/>
<evidence type="ECO:0000256" key="8">
    <source>
        <dbReference type="ARBA" id="ARBA00023002"/>
    </source>
</evidence>
<evidence type="ECO:0000256" key="5">
    <source>
        <dbReference type="ARBA" id="ARBA00022630"/>
    </source>
</evidence>
<evidence type="ECO:0000256" key="6">
    <source>
        <dbReference type="ARBA" id="ARBA00022827"/>
    </source>
</evidence>
<dbReference type="FunFam" id="1.20.140.10:FF:000004">
    <property type="entry name" value="Acyl-CoA dehydrogenase FadE25"/>
    <property type="match status" value="1"/>
</dbReference>
<keyword evidence="7" id="KW-0276">Fatty acid metabolism</keyword>
<dbReference type="EC" id="1.3.8.5" evidence="11"/>
<dbReference type="Gene3D" id="1.20.140.10">
    <property type="entry name" value="Butyryl-CoA Dehydrogenase, subunit A, domain 3"/>
    <property type="match status" value="1"/>
</dbReference>
<dbReference type="FunFam" id="2.40.110.10:FF:000001">
    <property type="entry name" value="Acyl-CoA dehydrogenase, mitochondrial"/>
    <property type="match status" value="1"/>
</dbReference>
<keyword evidence="18" id="KW-1185">Reference proteome</keyword>
<dbReference type="GO" id="GO:0006631">
    <property type="term" value="P:fatty acid metabolic process"/>
    <property type="evidence" value="ECO:0007669"/>
    <property type="project" value="UniProtKB-KW"/>
</dbReference>
<comment type="subunit">
    <text evidence="4">Homotetramer.</text>
</comment>
<dbReference type="Proteomes" id="UP000503088">
    <property type="component" value="Chromosome"/>
</dbReference>
<evidence type="ECO:0000256" key="10">
    <source>
        <dbReference type="ARBA" id="ARBA00037895"/>
    </source>
</evidence>
<sequence>MIEAMPLTRLSEEEQLWKEKVRTFSEEKIRPLVSKMDQEAKIAPELLEELFSAGLMGIEIPKVYGGMSGNIFHSILAIEEISRVDPGVAVYVDVQSALIVNAIMNWGNGDQKRRYLPRLAKTTVGAYALSEKNAGSDAFALSTIAEKEGKDFVLNGSKHFTSSAAEAGLFLVFAKTVHEGKSGITAFLVERSSPGVRVGDKVDKMGIRANSTCELVLENVRVRREDILGKPGDGERLAIDTLNVGRIGIAAQMVGLAQGALEAALAYAQKRKQFGQRIAVYQGVQFPLARMATKVEAARLLVYNATRLMIHGATPLESYRTPAMAKVFASEVAEQVSSQAVEIFGGNGFIKEYPVEKFYRDAKIGQIYEGTSNIQFRTIASTLLKGTQGGDLSVNDGSLQMNP</sequence>
<dbReference type="FunFam" id="1.10.540.10:FF:000026">
    <property type="entry name" value="Acyl-CoA dehydrogenase medium chain"/>
    <property type="match status" value="1"/>
</dbReference>
<feature type="domain" description="Acyl-CoA oxidase/dehydrogenase middle" evidence="15">
    <location>
        <begin position="126"/>
        <end position="220"/>
    </location>
</feature>
<feature type="domain" description="Acyl-CoA dehydrogenase/oxidase C-terminal" evidence="14">
    <location>
        <begin position="232"/>
        <end position="383"/>
    </location>
</feature>
<evidence type="ECO:0000256" key="13">
    <source>
        <dbReference type="RuleBase" id="RU362125"/>
    </source>
</evidence>
<comment type="catalytic activity">
    <reaction evidence="12">
        <text>2-methylbutanoyl-CoA + oxidized [electron-transfer flavoprotein] + H(+) = (2E)-2-methylbut-2-enoyl-CoA + reduced [electron-transfer flavoprotein]</text>
        <dbReference type="Rhea" id="RHEA:43780"/>
        <dbReference type="Rhea" id="RHEA-COMP:10685"/>
        <dbReference type="Rhea" id="RHEA-COMP:10686"/>
        <dbReference type="ChEBI" id="CHEBI:15378"/>
        <dbReference type="ChEBI" id="CHEBI:57336"/>
        <dbReference type="ChEBI" id="CHEBI:57337"/>
        <dbReference type="ChEBI" id="CHEBI:57692"/>
        <dbReference type="ChEBI" id="CHEBI:58307"/>
        <dbReference type="EC" id="1.3.8.5"/>
    </reaction>
    <physiologicalReaction direction="left-to-right" evidence="12">
        <dbReference type="Rhea" id="RHEA:43781"/>
    </physiologicalReaction>
</comment>
<dbReference type="PANTHER" id="PTHR43884">
    <property type="entry name" value="ACYL-COA DEHYDROGENASE"/>
    <property type="match status" value="1"/>
</dbReference>
<evidence type="ECO:0000256" key="9">
    <source>
        <dbReference type="ARBA" id="ARBA00023098"/>
    </source>
</evidence>
<reference evidence="17 18" key="1">
    <citation type="submission" date="2020-01" db="EMBL/GenBank/DDBJ databases">
        <authorList>
            <person name="Gulvik C.A."/>
            <person name="Batra D.G."/>
        </authorList>
    </citation>
    <scope>NUCLEOTIDE SEQUENCE [LARGE SCALE GENOMIC DNA]</scope>
    <source>
        <strain evidence="17 18">W9323</strain>
    </source>
</reference>
<evidence type="ECO:0000256" key="1">
    <source>
        <dbReference type="ARBA" id="ARBA00001974"/>
    </source>
</evidence>
<evidence type="ECO:0000256" key="7">
    <source>
        <dbReference type="ARBA" id="ARBA00022832"/>
    </source>
</evidence>
<protein>
    <recommendedName>
        <fullName evidence="11">short-chain 2-methylacyl-CoA dehydrogenase</fullName>
        <ecNumber evidence="11">1.3.8.5</ecNumber>
    </recommendedName>
</protein>
<evidence type="ECO:0000259" key="15">
    <source>
        <dbReference type="Pfam" id="PF02770"/>
    </source>
</evidence>
<dbReference type="Pfam" id="PF00441">
    <property type="entry name" value="Acyl-CoA_dh_1"/>
    <property type="match status" value="1"/>
</dbReference>
<name>A0A7D4BS01_9BACL</name>
<comment type="pathway">
    <text evidence="10">Amino-acid degradation; L-isoleucine degradation.</text>
</comment>
<gene>
    <name evidence="17" type="ORF">GXN76_04315</name>
</gene>
<dbReference type="InterPro" id="IPR013786">
    <property type="entry name" value="AcylCoA_DH/ox_N"/>
</dbReference>
<dbReference type="GO" id="GO:0003853">
    <property type="term" value="F:short-chain 2-methyl fatty acyl-CoA dehydrogenase activity"/>
    <property type="evidence" value="ECO:0007669"/>
    <property type="project" value="UniProtKB-EC"/>
</dbReference>
<evidence type="ECO:0000256" key="3">
    <source>
        <dbReference type="ARBA" id="ARBA00009347"/>
    </source>
</evidence>
<comment type="similarity">
    <text evidence="3 13">Belongs to the acyl-CoA dehydrogenase family.</text>
</comment>
<dbReference type="InterPro" id="IPR036250">
    <property type="entry name" value="AcylCo_DH-like_C"/>
</dbReference>
<dbReference type="Gene3D" id="2.40.110.10">
    <property type="entry name" value="Butyryl-CoA Dehydrogenase, subunit A, domain 2"/>
    <property type="match status" value="1"/>
</dbReference>
<evidence type="ECO:0000256" key="12">
    <source>
        <dbReference type="ARBA" id="ARBA00048235"/>
    </source>
</evidence>
<evidence type="ECO:0000313" key="18">
    <source>
        <dbReference type="Proteomes" id="UP000503088"/>
    </source>
</evidence>
<keyword evidence="8 13" id="KW-0560">Oxidoreductase</keyword>
<dbReference type="InterPro" id="IPR009075">
    <property type="entry name" value="AcylCo_DH/oxidase_C"/>
</dbReference>
<dbReference type="Pfam" id="PF02771">
    <property type="entry name" value="Acyl-CoA_dh_N"/>
    <property type="match status" value="1"/>
</dbReference>
<dbReference type="AlphaFoldDB" id="A0A7D4BS01"/>